<feature type="domain" description="Acyl-CoA dehydrogenase/oxidase N-terminal" evidence="13">
    <location>
        <begin position="7"/>
        <end position="118"/>
    </location>
</feature>
<dbReference type="InterPro" id="IPR006091">
    <property type="entry name" value="Acyl-CoA_Oxase/DH_mid-dom"/>
</dbReference>
<dbReference type="PANTHER" id="PTHR48083:SF20">
    <property type="entry name" value="LONG-CHAIN SPECIFIC ACYL-COA DEHYDROGENASE, MITOCHONDRIAL"/>
    <property type="match status" value="1"/>
</dbReference>
<dbReference type="InterPro" id="IPR036250">
    <property type="entry name" value="AcylCo_DH-like_C"/>
</dbReference>
<dbReference type="InterPro" id="IPR009100">
    <property type="entry name" value="AcylCoA_DH/oxidase_NM_dom_sf"/>
</dbReference>
<comment type="function">
    <text evidence="7">Catalyzes the dehydrogenation at the alpha-beta position of ACP-bound acyl chains. This results in the introduction of a double bond in the lipidic chain, which is further transferred to the epsilon-amino group of lysine residue in the mycobactin core by MbtK.</text>
</comment>
<dbReference type="InterPro" id="IPR013786">
    <property type="entry name" value="AcylCoA_DH/ox_N"/>
</dbReference>
<gene>
    <name evidence="14" type="ORF">EEJ42_48910</name>
</gene>
<dbReference type="PIRSF" id="PIRSF016578">
    <property type="entry name" value="HsaA"/>
    <property type="match status" value="1"/>
</dbReference>
<dbReference type="InterPro" id="IPR046373">
    <property type="entry name" value="Acyl-CoA_Oxase/DH_mid-dom_sf"/>
</dbReference>
<keyword evidence="5 10" id="KW-0274">FAD</keyword>
<proteinExistence type="inferred from homology"/>
<name>A0A3M8SBQ7_9ACTN</name>
<dbReference type="InterPro" id="IPR009075">
    <property type="entry name" value="AcylCo_DH/oxidase_C"/>
</dbReference>
<dbReference type="Gene3D" id="2.40.110.10">
    <property type="entry name" value="Butyryl-CoA Dehydrogenase, subunit A, domain 2"/>
    <property type="match status" value="1"/>
</dbReference>
<dbReference type="PROSITE" id="PS00073">
    <property type="entry name" value="ACYL_COA_DH_2"/>
    <property type="match status" value="1"/>
</dbReference>
<evidence type="ECO:0000256" key="1">
    <source>
        <dbReference type="ARBA" id="ARBA00001974"/>
    </source>
</evidence>
<dbReference type="GO" id="GO:0003995">
    <property type="term" value="F:acyl-CoA dehydrogenase activity"/>
    <property type="evidence" value="ECO:0007669"/>
    <property type="project" value="InterPro"/>
</dbReference>
<dbReference type="Pfam" id="PF02771">
    <property type="entry name" value="Acyl-CoA_dh_N"/>
    <property type="match status" value="1"/>
</dbReference>
<comment type="caution">
    <text evidence="14">The sequence shown here is derived from an EMBL/GenBank/DDBJ whole genome shotgun (WGS) entry which is preliminary data.</text>
</comment>
<dbReference type="Pfam" id="PF00441">
    <property type="entry name" value="Acyl-CoA_dh_1"/>
    <property type="match status" value="1"/>
</dbReference>
<comment type="cofactor">
    <cofactor evidence="1 10">
        <name>FAD</name>
        <dbReference type="ChEBI" id="CHEBI:57692"/>
    </cofactor>
</comment>
<evidence type="ECO:0000256" key="4">
    <source>
        <dbReference type="ARBA" id="ARBA00022630"/>
    </source>
</evidence>
<feature type="domain" description="Acyl-CoA oxidase/dehydrogenase middle" evidence="12">
    <location>
        <begin position="123"/>
        <end position="219"/>
    </location>
</feature>
<evidence type="ECO:0000256" key="8">
    <source>
        <dbReference type="ARBA" id="ARBA00040394"/>
    </source>
</evidence>
<dbReference type="SUPFAM" id="SSF56645">
    <property type="entry name" value="Acyl-CoA dehydrogenase NM domain-like"/>
    <property type="match status" value="1"/>
</dbReference>
<sequence length="381" mass="41478">MHGTTYTEEHEHFRGVAREFLTKKVVPRFPEWEEAGLVPREFFLELGELGVPGLQIPEEYGGGGAESFLFNAVWLEETARAQVHFGGLSVHTNVVLPYVMSYANTEQKRRWLPGMAGGALMSAIAMTEPGTGSDLAGMATTARRHGDHYLLNGAKTFITGGVNADLVIVVARTAHTDDRRDGLSLLVVERDMPGFTRGRTLDKIGLKVQDTAELSFDDVEVPVANLLGEEGKAFRYLAGNLPQERLHIAVTAVAAAEAAIATTVDYVKERQVFGKPVAAFQNTKFELAACVAETDAGRAMLDRALLAHDAGELSGVDAAKLKIFCTELQGRVVDRCLQLFGGYGYMREYPIARLYADARVTRIYGGTTEVLKTIIAKSLGL</sequence>
<dbReference type="Gene3D" id="1.10.540.10">
    <property type="entry name" value="Acyl-CoA dehydrogenase/oxidase, N-terminal domain"/>
    <property type="match status" value="1"/>
</dbReference>
<dbReference type="SUPFAM" id="SSF47203">
    <property type="entry name" value="Acyl-CoA dehydrogenase C-terminal domain-like"/>
    <property type="match status" value="1"/>
</dbReference>
<evidence type="ECO:0000259" key="11">
    <source>
        <dbReference type="Pfam" id="PF00441"/>
    </source>
</evidence>
<dbReference type="Gene3D" id="1.20.140.10">
    <property type="entry name" value="Butyryl-CoA Dehydrogenase, subunit A, domain 3"/>
    <property type="match status" value="1"/>
</dbReference>
<dbReference type="Pfam" id="PF02770">
    <property type="entry name" value="Acyl-CoA_dh_M"/>
    <property type="match status" value="1"/>
</dbReference>
<dbReference type="GO" id="GO:0050660">
    <property type="term" value="F:flavin adenine dinucleotide binding"/>
    <property type="evidence" value="ECO:0007669"/>
    <property type="project" value="InterPro"/>
</dbReference>
<evidence type="ECO:0000256" key="2">
    <source>
        <dbReference type="ARBA" id="ARBA00005102"/>
    </source>
</evidence>
<evidence type="ECO:0000256" key="7">
    <source>
        <dbReference type="ARBA" id="ARBA00037085"/>
    </source>
</evidence>
<keyword evidence="4 10" id="KW-0285">Flavoprotein</keyword>
<comment type="similarity">
    <text evidence="3 10">Belongs to the acyl-CoA dehydrogenase family.</text>
</comment>
<evidence type="ECO:0000313" key="14">
    <source>
        <dbReference type="EMBL" id="RNF78223.1"/>
    </source>
</evidence>
<keyword evidence="6 10" id="KW-0560">Oxidoreductase</keyword>
<dbReference type="RefSeq" id="WP_123108587.1">
    <property type="nucleotide sequence ID" value="NZ_RIBZ01000881.1"/>
</dbReference>
<dbReference type="FunFam" id="1.20.140.10:FF:000001">
    <property type="entry name" value="Acyl-CoA dehydrogenase"/>
    <property type="match status" value="1"/>
</dbReference>
<dbReference type="AlphaFoldDB" id="A0A3M8SBQ7"/>
<dbReference type="EMBL" id="RIBZ01000881">
    <property type="protein sequence ID" value="RNF78223.1"/>
    <property type="molecule type" value="Genomic_DNA"/>
</dbReference>
<organism evidence="14 15">
    <name type="scientific">Streptomyces botrytidirepellens</name>
    <dbReference type="NCBI Taxonomy" id="2486417"/>
    <lineage>
        <taxon>Bacteria</taxon>
        <taxon>Bacillati</taxon>
        <taxon>Actinomycetota</taxon>
        <taxon>Actinomycetes</taxon>
        <taxon>Kitasatosporales</taxon>
        <taxon>Streptomycetaceae</taxon>
        <taxon>Streptomyces</taxon>
    </lineage>
</organism>
<evidence type="ECO:0000313" key="15">
    <source>
        <dbReference type="Proteomes" id="UP000275401"/>
    </source>
</evidence>
<evidence type="ECO:0000256" key="5">
    <source>
        <dbReference type="ARBA" id="ARBA00022827"/>
    </source>
</evidence>
<dbReference type="FunFam" id="2.40.110.10:FF:000002">
    <property type="entry name" value="Acyl-CoA dehydrogenase fadE12"/>
    <property type="match status" value="1"/>
</dbReference>
<reference evidence="14 15" key="1">
    <citation type="submission" date="2018-11" db="EMBL/GenBank/DDBJ databases">
        <title>The Potential of Streptomyces as Biocontrol Agents against the Tomato grey mould, Botrytis cinerea (Gray mold) Frontiers in Microbiology.</title>
        <authorList>
            <person name="Li D."/>
        </authorList>
    </citation>
    <scope>NUCLEOTIDE SEQUENCE [LARGE SCALE GENOMIC DNA]</scope>
    <source>
        <strain evidence="14 15">NEAU-LD23</strain>
    </source>
</reference>
<evidence type="ECO:0000256" key="6">
    <source>
        <dbReference type="ARBA" id="ARBA00023002"/>
    </source>
</evidence>
<dbReference type="GO" id="GO:0005737">
    <property type="term" value="C:cytoplasm"/>
    <property type="evidence" value="ECO:0007669"/>
    <property type="project" value="TreeGrafter"/>
</dbReference>
<dbReference type="InterPro" id="IPR037069">
    <property type="entry name" value="AcylCoA_DH/ox_N_sf"/>
</dbReference>
<accession>A0A3M8SBQ7</accession>
<keyword evidence="15" id="KW-1185">Reference proteome</keyword>
<dbReference type="Proteomes" id="UP000275401">
    <property type="component" value="Unassembled WGS sequence"/>
</dbReference>
<evidence type="ECO:0000256" key="3">
    <source>
        <dbReference type="ARBA" id="ARBA00009347"/>
    </source>
</evidence>
<comment type="pathway">
    <text evidence="2">Siderophore biosynthesis; mycobactin biosynthesis.</text>
</comment>
<dbReference type="InterPro" id="IPR006089">
    <property type="entry name" value="Acyl-CoA_DH_CS"/>
</dbReference>
<feature type="domain" description="Acyl-CoA dehydrogenase/oxidase C-terminal" evidence="11">
    <location>
        <begin position="234"/>
        <end position="379"/>
    </location>
</feature>
<protein>
    <recommendedName>
        <fullName evidence="8">Acyl-[acyl-carrier-protein] dehydrogenase MbtN</fullName>
    </recommendedName>
    <alternativeName>
        <fullName evidence="9">Mycobactin synthase protein N</fullName>
    </alternativeName>
</protein>
<evidence type="ECO:0000259" key="12">
    <source>
        <dbReference type="Pfam" id="PF02770"/>
    </source>
</evidence>
<evidence type="ECO:0000256" key="10">
    <source>
        <dbReference type="RuleBase" id="RU362125"/>
    </source>
</evidence>
<dbReference type="InterPro" id="IPR050741">
    <property type="entry name" value="Acyl-CoA_dehydrogenase"/>
</dbReference>
<dbReference type="GO" id="GO:0033539">
    <property type="term" value="P:fatty acid beta-oxidation using acyl-CoA dehydrogenase"/>
    <property type="evidence" value="ECO:0007669"/>
    <property type="project" value="TreeGrafter"/>
</dbReference>
<dbReference type="PANTHER" id="PTHR48083">
    <property type="entry name" value="MEDIUM-CHAIN SPECIFIC ACYL-COA DEHYDROGENASE, MITOCHONDRIAL-RELATED"/>
    <property type="match status" value="1"/>
</dbReference>
<evidence type="ECO:0000256" key="9">
    <source>
        <dbReference type="ARBA" id="ARBA00042660"/>
    </source>
</evidence>
<evidence type="ECO:0000259" key="13">
    <source>
        <dbReference type="Pfam" id="PF02771"/>
    </source>
</evidence>